<feature type="domain" description="Glycosyltransferase 2-like" evidence="5">
    <location>
        <begin position="63"/>
        <end position="199"/>
    </location>
</feature>
<dbReference type="GO" id="GO:0016757">
    <property type="term" value="F:glycosyltransferase activity"/>
    <property type="evidence" value="ECO:0007669"/>
    <property type="project" value="UniProtKB-KW"/>
</dbReference>
<dbReference type="PANTHER" id="PTHR43630">
    <property type="entry name" value="POLY-BETA-1,6-N-ACETYL-D-GLUCOSAMINE SYNTHASE"/>
    <property type="match status" value="1"/>
</dbReference>
<dbReference type="EMBL" id="CACVAQ010000382">
    <property type="protein sequence ID" value="CAA6826448.1"/>
    <property type="molecule type" value="Genomic_DNA"/>
</dbReference>
<evidence type="ECO:0000259" key="5">
    <source>
        <dbReference type="Pfam" id="PF00535"/>
    </source>
</evidence>
<feature type="transmembrane region" description="Helical" evidence="4">
    <location>
        <begin position="326"/>
        <end position="347"/>
    </location>
</feature>
<dbReference type="SUPFAM" id="SSF53448">
    <property type="entry name" value="Nucleotide-diphospho-sugar transferases"/>
    <property type="match status" value="1"/>
</dbReference>
<comment type="similarity">
    <text evidence="1">Belongs to the glycosyltransferase 2 family.</text>
</comment>
<dbReference type="PANTHER" id="PTHR43630:SF1">
    <property type="entry name" value="POLY-BETA-1,6-N-ACETYL-D-GLUCOSAMINE SYNTHASE"/>
    <property type="match status" value="1"/>
</dbReference>
<evidence type="ECO:0000313" key="6">
    <source>
        <dbReference type="EMBL" id="CAA6826448.1"/>
    </source>
</evidence>
<proteinExistence type="inferred from homology"/>
<keyword evidence="4" id="KW-0472">Membrane</keyword>
<name>A0A6S6UE49_9BACT</name>
<dbReference type="Pfam" id="PF00535">
    <property type="entry name" value="Glycos_transf_2"/>
    <property type="match status" value="1"/>
</dbReference>
<evidence type="ECO:0000256" key="2">
    <source>
        <dbReference type="ARBA" id="ARBA00022676"/>
    </source>
</evidence>
<sequence length="386" mass="44558">MLSIGRFIFELKPTTNQNAMGIFFIVWCLIAVLQLGYWGLVFQRLAWYKAPKNLTAVSFPAVSIVICARNEAANLQKNLESILLQDYPIFEVVVVNDNSSDGSLGVLRVLESQFAHLQVVNIEKKEGKGKKAALTKGIQSAKYSWILLTDADCRPISSSWIRKMSQQAAFNKSAIVLGYGPYEALETWLNRWVRFETIYVAIQYFSFALWKMPYMGVGRNLMYQKALFLQEKGFEQHQHITSGDDDLFVNAVANHKNTTICLDNESFMYSEAPRSWKALYHQKTRHYSSSSSYKLKHKVLLALLSSTHFCFYLGLCIFMVTNVWNYAIIVIFILRTFFLHLVFFKYLEQVKQISFLKYVFILDALLPIYYIIFASSLIGKQDKTWK</sequence>
<dbReference type="InterPro" id="IPR001173">
    <property type="entry name" value="Glyco_trans_2-like"/>
</dbReference>
<reference evidence="6" key="1">
    <citation type="submission" date="2020-01" db="EMBL/GenBank/DDBJ databases">
        <authorList>
            <person name="Meier V. D."/>
            <person name="Meier V D."/>
        </authorList>
    </citation>
    <scope>NUCLEOTIDE SEQUENCE</scope>
    <source>
        <strain evidence="6">HLG_WM_MAG_10</strain>
    </source>
</reference>
<organism evidence="6">
    <name type="scientific">uncultured Aureispira sp</name>
    <dbReference type="NCBI Taxonomy" id="1331704"/>
    <lineage>
        <taxon>Bacteria</taxon>
        <taxon>Pseudomonadati</taxon>
        <taxon>Bacteroidota</taxon>
        <taxon>Saprospiria</taxon>
        <taxon>Saprospirales</taxon>
        <taxon>Saprospiraceae</taxon>
        <taxon>Aureispira</taxon>
        <taxon>environmental samples</taxon>
    </lineage>
</organism>
<dbReference type="AlphaFoldDB" id="A0A6S6UE49"/>
<keyword evidence="2 6" id="KW-0328">Glycosyltransferase</keyword>
<keyword evidence="4" id="KW-0812">Transmembrane</keyword>
<evidence type="ECO:0000256" key="1">
    <source>
        <dbReference type="ARBA" id="ARBA00006739"/>
    </source>
</evidence>
<dbReference type="Gene3D" id="3.90.550.10">
    <property type="entry name" value="Spore Coat Polysaccharide Biosynthesis Protein SpsA, Chain A"/>
    <property type="match status" value="1"/>
</dbReference>
<evidence type="ECO:0000256" key="4">
    <source>
        <dbReference type="SAM" id="Phobius"/>
    </source>
</evidence>
<dbReference type="EC" id="2.4.1.-" evidence="6"/>
<feature type="transmembrane region" description="Helical" evidence="4">
    <location>
        <begin position="299"/>
        <end position="320"/>
    </location>
</feature>
<keyword evidence="4" id="KW-1133">Transmembrane helix</keyword>
<evidence type="ECO:0000256" key="3">
    <source>
        <dbReference type="ARBA" id="ARBA00022679"/>
    </source>
</evidence>
<keyword evidence="3 6" id="KW-0808">Transferase</keyword>
<dbReference type="InterPro" id="IPR029044">
    <property type="entry name" value="Nucleotide-diphossugar_trans"/>
</dbReference>
<feature type="transmembrane region" description="Helical" evidence="4">
    <location>
        <begin position="359"/>
        <end position="378"/>
    </location>
</feature>
<accession>A0A6S6UE49</accession>
<feature type="transmembrane region" description="Helical" evidence="4">
    <location>
        <begin position="20"/>
        <end position="42"/>
    </location>
</feature>
<protein>
    <submittedName>
        <fullName evidence="6">N-acetylglucosaminyltransferase (EC)</fullName>
        <ecNumber evidence="6">2.4.1.-</ecNumber>
    </submittedName>
</protein>
<gene>
    <name evidence="6" type="ORF">HELGO_WM20786</name>
</gene>